<dbReference type="OrthoDB" id="447516at2759"/>
<feature type="compositionally biased region" description="Low complexity" evidence="1">
    <location>
        <begin position="8"/>
        <end position="25"/>
    </location>
</feature>
<feature type="region of interest" description="Disordered" evidence="1">
    <location>
        <begin position="1"/>
        <end position="216"/>
    </location>
</feature>
<feature type="compositionally biased region" description="Polar residues" evidence="1">
    <location>
        <begin position="40"/>
        <end position="52"/>
    </location>
</feature>
<proteinExistence type="predicted"/>
<feature type="compositionally biased region" description="Low complexity" evidence="1">
    <location>
        <begin position="106"/>
        <end position="119"/>
    </location>
</feature>
<name>A0A1E4T9E8_9ASCO</name>
<keyword evidence="3" id="KW-1185">Reference proteome</keyword>
<dbReference type="AlphaFoldDB" id="A0A1E4T9E8"/>
<feature type="compositionally biased region" description="Low complexity" evidence="1">
    <location>
        <begin position="59"/>
        <end position="78"/>
    </location>
</feature>
<organism evidence="2 3">
    <name type="scientific">Tortispora caseinolytica NRRL Y-17796</name>
    <dbReference type="NCBI Taxonomy" id="767744"/>
    <lineage>
        <taxon>Eukaryota</taxon>
        <taxon>Fungi</taxon>
        <taxon>Dikarya</taxon>
        <taxon>Ascomycota</taxon>
        <taxon>Saccharomycotina</taxon>
        <taxon>Trigonopsidomycetes</taxon>
        <taxon>Trigonopsidales</taxon>
        <taxon>Trigonopsidaceae</taxon>
        <taxon>Tortispora</taxon>
    </lineage>
</organism>
<protein>
    <submittedName>
        <fullName evidence="2">Uncharacterized protein</fullName>
    </submittedName>
</protein>
<gene>
    <name evidence="2" type="ORF">CANCADRAFT_46244</name>
</gene>
<evidence type="ECO:0000256" key="1">
    <source>
        <dbReference type="SAM" id="MobiDB-lite"/>
    </source>
</evidence>
<dbReference type="EMBL" id="KV453844">
    <property type="protein sequence ID" value="ODV88351.1"/>
    <property type="molecule type" value="Genomic_DNA"/>
</dbReference>
<dbReference type="Proteomes" id="UP000095023">
    <property type="component" value="Unassembled WGS sequence"/>
</dbReference>
<evidence type="ECO:0000313" key="3">
    <source>
        <dbReference type="Proteomes" id="UP000095023"/>
    </source>
</evidence>
<evidence type="ECO:0000313" key="2">
    <source>
        <dbReference type="EMBL" id="ODV88351.1"/>
    </source>
</evidence>
<sequence>MATPDSLEQTQTNSENNNESGQTSQINEGVTRASGFEQPEMSSTADLGSITNLREEEVGPSTSGVGSSNSGGSLTISSDNEILSPEPTAGSTVDSSNLGGGSSTISEDVSVGSSESASSTIDGSIARSMTDDEIIPVNTGIVGGGGEGGGEDVIVVGGDPDTPQIGGDPNTPIGVDPDTPQIGGDPNTPIGVNPDTPQIGGDPNTPIGVNPDTPQIGVDPDAQQIDDNQATISVSGVETEFHAQTTVII</sequence>
<reference evidence="3" key="1">
    <citation type="submission" date="2016-02" db="EMBL/GenBank/DDBJ databases">
        <title>Comparative genomics of biotechnologically important yeasts.</title>
        <authorList>
            <consortium name="DOE Joint Genome Institute"/>
            <person name="Riley R."/>
            <person name="Haridas S."/>
            <person name="Wolfe K.H."/>
            <person name="Lopes M.R."/>
            <person name="Hittinger C.T."/>
            <person name="Goker M."/>
            <person name="Salamov A."/>
            <person name="Wisecaver J."/>
            <person name="Long T.M."/>
            <person name="Aerts A.L."/>
            <person name="Barry K."/>
            <person name="Choi C."/>
            <person name="Clum A."/>
            <person name="Coughlan A.Y."/>
            <person name="Deshpande S."/>
            <person name="Douglass A.P."/>
            <person name="Hanson S.J."/>
            <person name="Klenk H.-P."/>
            <person name="Labutti K."/>
            <person name="Lapidus A."/>
            <person name="Lindquist E."/>
            <person name="Lipzen A."/>
            <person name="Meier-Kolthoff J.P."/>
            <person name="Ohm R.A."/>
            <person name="Otillar R.P."/>
            <person name="Pangilinan J."/>
            <person name="Peng Y."/>
            <person name="Rokas A."/>
            <person name="Rosa C.A."/>
            <person name="Scheuner C."/>
            <person name="Sibirny A.A."/>
            <person name="Slot J.C."/>
            <person name="Stielow J.B."/>
            <person name="Sun H."/>
            <person name="Kurtzman C.P."/>
            <person name="Blackwell M."/>
            <person name="Jeffries T.W."/>
            <person name="Grigoriev I.V."/>
        </authorList>
    </citation>
    <scope>NUCLEOTIDE SEQUENCE [LARGE SCALE GENOMIC DNA]</scope>
    <source>
        <strain evidence="3">NRRL Y-17796</strain>
    </source>
</reference>
<accession>A0A1E4T9E8</accession>